<dbReference type="SUPFAM" id="SSF52200">
    <property type="entry name" value="Toll/Interleukin receptor TIR domain"/>
    <property type="match status" value="1"/>
</dbReference>
<dbReference type="GO" id="GO:0006952">
    <property type="term" value="P:defense response"/>
    <property type="evidence" value="ECO:0007669"/>
    <property type="project" value="UniProtKB-KW"/>
</dbReference>
<dbReference type="Pfam" id="PF23598">
    <property type="entry name" value="LRR_14"/>
    <property type="match status" value="1"/>
</dbReference>
<comment type="caution">
    <text evidence="9">The sequence shown here is derived from an EMBL/GenBank/DDBJ whole genome shotgun (WGS) entry which is preliminary data.</text>
</comment>
<keyword evidence="7" id="KW-0472">Membrane</keyword>
<dbReference type="InterPro" id="IPR044974">
    <property type="entry name" value="Disease_R_plants"/>
</dbReference>
<dbReference type="Gene3D" id="3.80.10.10">
    <property type="entry name" value="Ribonuclease Inhibitor"/>
    <property type="match status" value="3"/>
</dbReference>
<dbReference type="Pfam" id="PF01582">
    <property type="entry name" value="TIR"/>
    <property type="match status" value="1"/>
</dbReference>
<feature type="transmembrane region" description="Helical" evidence="7">
    <location>
        <begin position="1267"/>
        <end position="1289"/>
    </location>
</feature>
<keyword evidence="3" id="KW-0677">Repeat</keyword>
<keyword evidence="7" id="KW-1133">Transmembrane helix</keyword>
<keyword evidence="10" id="KW-1185">Reference proteome</keyword>
<dbReference type="InterPro" id="IPR055414">
    <property type="entry name" value="LRR_R13L4/SHOC2-like"/>
</dbReference>
<evidence type="ECO:0000256" key="4">
    <source>
        <dbReference type="ARBA" id="ARBA00022821"/>
    </source>
</evidence>
<dbReference type="GO" id="GO:0043531">
    <property type="term" value="F:ADP binding"/>
    <property type="evidence" value="ECO:0007669"/>
    <property type="project" value="InterPro"/>
</dbReference>
<evidence type="ECO:0000256" key="5">
    <source>
        <dbReference type="ARBA" id="ARBA00023027"/>
    </source>
</evidence>
<keyword evidence="5" id="KW-0520">NAD</keyword>
<sequence length="1295" mass="147929">MASSSIYNSFKYDVFLSFCGEDVRKTFVDHLYHALKQKSIHTYKDDEEINQGNWISDELIGSIEDSKLYIIVFSTNYAYSSWCLDELVKIMECHKTKEHTAYPVFYDVEPTEVRRQSGAVGEAFSKHENQNQEAAEKWRKAMTDASNLAGWVLKNTDDGHEAKFIQKVVEQISLELRSINFRSDENLVGMETRINGVLSSLGTGFDDVRVIGIKGMGGGGKTTLARAVFDQISFQFEGKSFVEKVREVSKASPSGLNSLQNQILSDVFNDKGMIVSSVHEGIGMMKRRMPGKKILLVLDDVDHKEQLKALAGETTWFKPGSIIIITTRDRQVLESYEAKSIHDIQLLSHEDAMCLFSRYAFGKVIPNPGYEELSKQVVHYAAGLPLAIEVLGSFLCGKDEVEWMDALLRLKTIPSQEILEILEISYSGLENDYKEIFLNVACLLKGWSKADAIKALESCGFHARNGLRVLEQKSLITVNDNGYLGMHDHIEEMGRNIVRRLHPDKPKKHSRLWINKEIEDILANKLGTQAIRYIKFYMEKLSPDMVMKGLRKMKELTFLHVSLQFIDASKSDYSRQNWKSKNFPNALRYLCWNHYPYRSLPKKFQADSLVALEMVKSQIVQLWGGGERKALNKLKFLDLSYSKLRNLDLGLTPNIETLNLRGCRELVKLHMLARCSKLINIDLSSSMLRTIDLEPAPNLEILNLKGCEELVELHMLPGCLKLITIDLSWSMLRTLDLRLTPNLELLDLKGCSELIELHMPDKSPNLRSLELSYSKLRTLDIGLTPKLEYLEITYCYDLEELHMADECQKLASLSITRSKLRNLDLGVTPSLKTLDLKHCYDLEELHMTSECRKLTFLNISHSKLRNLDLKLIPNLETLDLKECSNLVELQMDDECLKNLVYLDLSGCLRFLEFKFDIKNDTLSEDDSYCGKGDASGSEEESLEVGPLAELLLIMLSLDECPFHPDNNLPKFQLICCYKEDRPLLTSNLEKLISVGLCVCTNLDTFSRSICGLQRIRKLKLQGGIPEVPKDLDQLECLEKLEFSYTNIKHLPDNICMLKHLQYLKIDSCSFLEKLPEDIGQLECLRKLSLSSTKIKDLPDSICMLKHLESLELHDCLLLERLPEDIGRLECLKHLSLCYCIQLENLPEELGRLECLKMHHLHRHPQYRTLLSVHFSKDYFESPKPWKKANLQRYIIITGKQSRHKVICPTTLENYLGRSYIADEKEHCCQSKPCSQFLIPMTSIKVEDNAASKLALLGSSSDEDESSAILSITIFGCFVTSGIYQVWYCFYSSYNC</sequence>
<comment type="catalytic activity">
    <reaction evidence="6">
        <text>NAD(+) + H2O = ADP-D-ribose + nicotinamide + H(+)</text>
        <dbReference type="Rhea" id="RHEA:16301"/>
        <dbReference type="ChEBI" id="CHEBI:15377"/>
        <dbReference type="ChEBI" id="CHEBI:15378"/>
        <dbReference type="ChEBI" id="CHEBI:17154"/>
        <dbReference type="ChEBI" id="CHEBI:57540"/>
        <dbReference type="ChEBI" id="CHEBI:57967"/>
        <dbReference type="EC" id="3.2.2.6"/>
    </reaction>
    <physiologicalReaction direction="left-to-right" evidence="6">
        <dbReference type="Rhea" id="RHEA:16302"/>
    </physiologicalReaction>
</comment>
<dbReference type="Gene3D" id="3.40.50.300">
    <property type="entry name" value="P-loop containing nucleotide triphosphate hydrolases"/>
    <property type="match status" value="1"/>
</dbReference>
<dbReference type="GO" id="GO:0051707">
    <property type="term" value="P:response to other organism"/>
    <property type="evidence" value="ECO:0007669"/>
    <property type="project" value="UniProtKB-ARBA"/>
</dbReference>
<dbReference type="FunFam" id="3.40.50.10140:FF:000007">
    <property type="entry name" value="Disease resistance protein (TIR-NBS-LRR class)"/>
    <property type="match status" value="1"/>
</dbReference>
<dbReference type="Pfam" id="PF00931">
    <property type="entry name" value="NB-ARC"/>
    <property type="match status" value="1"/>
</dbReference>
<dbReference type="InterPro" id="IPR032675">
    <property type="entry name" value="LRR_dom_sf"/>
</dbReference>
<accession>A0AAU9MP27</accession>
<dbReference type="Gene3D" id="3.40.50.10140">
    <property type="entry name" value="Toll/interleukin-1 receptor homology (TIR) domain"/>
    <property type="match status" value="1"/>
</dbReference>
<gene>
    <name evidence="9" type="ORF">LVIROSA_LOCUS14858</name>
</gene>
<name>A0AAU9MP27_9ASTR</name>
<dbReference type="SUPFAM" id="SSF46785">
    <property type="entry name" value="Winged helix' DNA-binding domain"/>
    <property type="match status" value="1"/>
</dbReference>
<evidence type="ECO:0000256" key="7">
    <source>
        <dbReference type="SAM" id="Phobius"/>
    </source>
</evidence>
<dbReference type="InterPro" id="IPR000157">
    <property type="entry name" value="TIR_dom"/>
</dbReference>
<protein>
    <recommendedName>
        <fullName evidence="1">ADP-ribosyl cyclase/cyclic ADP-ribose hydrolase</fullName>
        <ecNumber evidence="1">3.2.2.6</ecNumber>
    </recommendedName>
</protein>
<evidence type="ECO:0000256" key="6">
    <source>
        <dbReference type="ARBA" id="ARBA00047304"/>
    </source>
</evidence>
<dbReference type="Proteomes" id="UP001157418">
    <property type="component" value="Unassembled WGS sequence"/>
</dbReference>
<evidence type="ECO:0000259" key="8">
    <source>
        <dbReference type="PROSITE" id="PS50104"/>
    </source>
</evidence>
<evidence type="ECO:0000313" key="9">
    <source>
        <dbReference type="EMBL" id="CAH1427889.1"/>
    </source>
</evidence>
<evidence type="ECO:0000256" key="1">
    <source>
        <dbReference type="ARBA" id="ARBA00011982"/>
    </source>
</evidence>
<organism evidence="9 10">
    <name type="scientific">Lactuca virosa</name>
    <dbReference type="NCBI Taxonomy" id="75947"/>
    <lineage>
        <taxon>Eukaryota</taxon>
        <taxon>Viridiplantae</taxon>
        <taxon>Streptophyta</taxon>
        <taxon>Embryophyta</taxon>
        <taxon>Tracheophyta</taxon>
        <taxon>Spermatophyta</taxon>
        <taxon>Magnoliopsida</taxon>
        <taxon>eudicotyledons</taxon>
        <taxon>Gunneridae</taxon>
        <taxon>Pentapetalae</taxon>
        <taxon>asterids</taxon>
        <taxon>campanulids</taxon>
        <taxon>Asterales</taxon>
        <taxon>Asteraceae</taxon>
        <taxon>Cichorioideae</taxon>
        <taxon>Cichorieae</taxon>
        <taxon>Lactucinae</taxon>
        <taxon>Lactuca</taxon>
    </lineage>
</organism>
<dbReference type="PANTHER" id="PTHR11017">
    <property type="entry name" value="LEUCINE-RICH REPEAT-CONTAINING PROTEIN"/>
    <property type="match status" value="1"/>
</dbReference>
<dbReference type="InterPro" id="IPR027417">
    <property type="entry name" value="P-loop_NTPase"/>
</dbReference>
<dbReference type="InterPro" id="IPR035897">
    <property type="entry name" value="Toll_tir_struct_dom_sf"/>
</dbReference>
<proteinExistence type="predicted"/>
<dbReference type="PANTHER" id="PTHR11017:SF544">
    <property type="entry name" value="ADP-RIBOSYL CYCLASE_CYCLIC ADP-RIBOSE HYDROLASE"/>
    <property type="match status" value="1"/>
</dbReference>
<dbReference type="InterPro" id="IPR003591">
    <property type="entry name" value="Leu-rich_rpt_typical-subtyp"/>
</dbReference>
<feature type="domain" description="TIR" evidence="8">
    <location>
        <begin position="10"/>
        <end position="176"/>
    </location>
</feature>
<dbReference type="SUPFAM" id="SSF52540">
    <property type="entry name" value="P-loop containing nucleoside triphosphate hydrolases"/>
    <property type="match status" value="1"/>
</dbReference>
<dbReference type="GO" id="GO:0007165">
    <property type="term" value="P:signal transduction"/>
    <property type="evidence" value="ECO:0007669"/>
    <property type="project" value="InterPro"/>
</dbReference>
<dbReference type="PRINTS" id="PR00364">
    <property type="entry name" value="DISEASERSIST"/>
</dbReference>
<dbReference type="PROSITE" id="PS50104">
    <property type="entry name" value="TIR"/>
    <property type="match status" value="1"/>
</dbReference>
<dbReference type="GO" id="GO:0061809">
    <property type="term" value="F:NAD+ nucleosidase activity, cyclic ADP-ribose generating"/>
    <property type="evidence" value="ECO:0007669"/>
    <property type="project" value="UniProtKB-EC"/>
</dbReference>
<keyword evidence="7" id="KW-0812">Transmembrane</keyword>
<reference evidence="9 10" key="1">
    <citation type="submission" date="2022-01" db="EMBL/GenBank/DDBJ databases">
        <authorList>
            <person name="Xiong W."/>
            <person name="Schranz E."/>
        </authorList>
    </citation>
    <scope>NUCLEOTIDE SEQUENCE [LARGE SCALE GENOMIC DNA]</scope>
</reference>
<evidence type="ECO:0000256" key="2">
    <source>
        <dbReference type="ARBA" id="ARBA00022614"/>
    </source>
</evidence>
<dbReference type="SMART" id="SM00369">
    <property type="entry name" value="LRR_TYP"/>
    <property type="match status" value="5"/>
</dbReference>
<evidence type="ECO:0000256" key="3">
    <source>
        <dbReference type="ARBA" id="ARBA00022737"/>
    </source>
</evidence>
<dbReference type="SUPFAM" id="SSF52058">
    <property type="entry name" value="L domain-like"/>
    <property type="match status" value="2"/>
</dbReference>
<keyword evidence="4" id="KW-0611">Plant defense</keyword>
<dbReference type="EMBL" id="CAKMRJ010002223">
    <property type="protein sequence ID" value="CAH1427889.1"/>
    <property type="molecule type" value="Genomic_DNA"/>
</dbReference>
<keyword evidence="2" id="KW-0433">Leucine-rich repeat</keyword>
<dbReference type="InterPro" id="IPR036390">
    <property type="entry name" value="WH_DNA-bd_sf"/>
</dbReference>
<dbReference type="InterPro" id="IPR042197">
    <property type="entry name" value="Apaf_helical"/>
</dbReference>
<dbReference type="EC" id="3.2.2.6" evidence="1"/>
<dbReference type="InterPro" id="IPR058192">
    <property type="entry name" value="WHD_ROQ1-like"/>
</dbReference>
<evidence type="ECO:0000313" key="10">
    <source>
        <dbReference type="Proteomes" id="UP001157418"/>
    </source>
</evidence>
<dbReference type="InterPro" id="IPR002182">
    <property type="entry name" value="NB-ARC"/>
</dbReference>
<dbReference type="SMART" id="SM00255">
    <property type="entry name" value="TIR"/>
    <property type="match status" value="1"/>
</dbReference>
<dbReference type="Gene3D" id="1.10.8.430">
    <property type="entry name" value="Helical domain of apoptotic protease-activating factors"/>
    <property type="match status" value="1"/>
</dbReference>
<dbReference type="FunFam" id="1.10.8.430:FF:000002">
    <property type="entry name" value="Disease resistance protein (TIR-NBS-LRR class)"/>
    <property type="match status" value="1"/>
</dbReference>
<dbReference type="Pfam" id="PF23282">
    <property type="entry name" value="WHD_ROQ1"/>
    <property type="match status" value="1"/>
</dbReference>